<dbReference type="OrthoDB" id="408373at2759"/>
<proteinExistence type="predicted"/>
<dbReference type="EMBL" id="MTYI01000111">
    <property type="protein sequence ID" value="PNP52199.1"/>
    <property type="molecule type" value="Genomic_DNA"/>
</dbReference>
<dbReference type="Gene3D" id="3.40.50.1820">
    <property type="entry name" value="alpha/beta hydrolase"/>
    <property type="match status" value="1"/>
</dbReference>
<organism evidence="2 3">
    <name type="scientific">Trichoderma harzianum</name>
    <name type="common">Hypocrea lixii</name>
    <dbReference type="NCBI Taxonomy" id="5544"/>
    <lineage>
        <taxon>Eukaryota</taxon>
        <taxon>Fungi</taxon>
        <taxon>Dikarya</taxon>
        <taxon>Ascomycota</taxon>
        <taxon>Pezizomycotina</taxon>
        <taxon>Sordariomycetes</taxon>
        <taxon>Hypocreomycetidae</taxon>
        <taxon>Hypocreales</taxon>
        <taxon>Hypocreaceae</taxon>
        <taxon>Trichoderma</taxon>
    </lineage>
</organism>
<gene>
    <name evidence="2" type="ORF">THARTR1_07408</name>
</gene>
<sequence length="259" mass="27424">MAVIPSPKPHVFVIPGANHPGSVMNLFIQSLEAAGFSAETTTNRSAGNAGITVQDDVAHVQSLLIPQIDAGKDVVVVAHSYGGVVGAGVIAGLDKRGREARGLKGGIVGIICITALLITPDKSVSEMGERAMWSAWIDTSKLEAEGVTYTMNEMQTFYHDVSPELARTVMATLTSQSALSAQSKPAAIGWLDDVYDGRRAYIRCLQDGAVPLAAQDGMLAQSGVEWIIKSLEASHSPYLSMPDELTRVVAETIAEFAKS</sequence>
<dbReference type="AlphaFoldDB" id="A0A2K0U345"/>
<dbReference type="PANTHER" id="PTHR37017:SF8">
    <property type="entry name" value="AB HYDROLASE-1 DOMAIN-CONTAINING PROTEIN"/>
    <property type="match status" value="1"/>
</dbReference>
<evidence type="ECO:0000313" key="3">
    <source>
        <dbReference type="Proteomes" id="UP000236290"/>
    </source>
</evidence>
<dbReference type="PANTHER" id="PTHR37017">
    <property type="entry name" value="AB HYDROLASE-1 DOMAIN-CONTAINING PROTEIN-RELATED"/>
    <property type="match status" value="1"/>
</dbReference>
<evidence type="ECO:0000259" key="1">
    <source>
        <dbReference type="Pfam" id="PF12697"/>
    </source>
</evidence>
<evidence type="ECO:0000313" key="2">
    <source>
        <dbReference type="EMBL" id="PNP52199.1"/>
    </source>
</evidence>
<dbReference type="Proteomes" id="UP000236290">
    <property type="component" value="Unassembled WGS sequence"/>
</dbReference>
<dbReference type="InterPro" id="IPR000073">
    <property type="entry name" value="AB_hydrolase_1"/>
</dbReference>
<feature type="domain" description="AB hydrolase-1" evidence="1">
    <location>
        <begin position="12"/>
        <end position="246"/>
    </location>
</feature>
<name>A0A2K0U345_TRIHA</name>
<dbReference type="Pfam" id="PF12697">
    <property type="entry name" value="Abhydrolase_6"/>
    <property type="match status" value="1"/>
</dbReference>
<comment type="caution">
    <text evidence="2">The sequence shown here is derived from an EMBL/GenBank/DDBJ whole genome shotgun (WGS) entry which is preliminary data.</text>
</comment>
<dbReference type="InterPro" id="IPR029058">
    <property type="entry name" value="AB_hydrolase_fold"/>
</dbReference>
<dbReference type="SUPFAM" id="SSF53474">
    <property type="entry name" value="alpha/beta-Hydrolases"/>
    <property type="match status" value="1"/>
</dbReference>
<protein>
    <recommendedName>
        <fullName evidence="1">AB hydrolase-1 domain-containing protein</fullName>
    </recommendedName>
</protein>
<accession>A0A2K0U345</accession>
<reference evidence="2 3" key="1">
    <citation type="submission" date="2017-02" db="EMBL/GenBank/DDBJ databases">
        <title>Genomes of Trichoderma spp. with biocontrol activity.</title>
        <authorList>
            <person name="Gardiner D."/>
            <person name="Kazan K."/>
            <person name="Vos C."/>
            <person name="Harvey P."/>
        </authorList>
    </citation>
    <scope>NUCLEOTIDE SEQUENCE [LARGE SCALE GENOMIC DNA]</scope>
    <source>
        <strain evidence="2 3">Tr1</strain>
    </source>
</reference>
<dbReference type="InterPro" id="IPR052897">
    <property type="entry name" value="Sec-Metab_Biosynth_Hydrolase"/>
</dbReference>